<dbReference type="STRING" id="1550231.SAMN05660662_3056"/>
<dbReference type="PIRSF" id="PIRSF026631">
    <property type="entry name" value="UCP026631"/>
    <property type="match status" value="1"/>
</dbReference>
<feature type="transmembrane region" description="Helical" evidence="2">
    <location>
        <begin position="64"/>
        <end position="86"/>
    </location>
</feature>
<feature type="transmembrane region" description="Helical" evidence="2">
    <location>
        <begin position="382"/>
        <end position="399"/>
    </location>
</feature>
<keyword evidence="2" id="KW-0812">Transmembrane</keyword>
<reference evidence="5" key="1">
    <citation type="submission" date="2016-10" db="EMBL/GenBank/DDBJ databases">
        <authorList>
            <person name="Varghese N."/>
            <person name="Submissions S."/>
        </authorList>
    </citation>
    <scope>NUCLEOTIDE SEQUENCE [LARGE SCALE GENOMIC DNA]</scope>
    <source>
        <strain evidence="5">DSM 44268</strain>
    </source>
</reference>
<dbReference type="InterPro" id="IPR014529">
    <property type="entry name" value="UCP026631"/>
</dbReference>
<evidence type="ECO:0000256" key="1">
    <source>
        <dbReference type="SAM" id="MobiDB-lite"/>
    </source>
</evidence>
<organism evidence="4 5">
    <name type="scientific">Blastococcus aurantiacus</name>
    <dbReference type="NCBI Taxonomy" id="1550231"/>
    <lineage>
        <taxon>Bacteria</taxon>
        <taxon>Bacillati</taxon>
        <taxon>Actinomycetota</taxon>
        <taxon>Actinomycetes</taxon>
        <taxon>Geodermatophilales</taxon>
        <taxon>Geodermatophilaceae</taxon>
        <taxon>Blastococcus</taxon>
    </lineage>
</organism>
<name>A0A1G7N2K1_9ACTN</name>
<dbReference type="AlphaFoldDB" id="A0A1G7N2K1"/>
<protein>
    <submittedName>
        <fullName evidence="4">Putative membrane protein</fullName>
    </submittedName>
</protein>
<evidence type="ECO:0000259" key="3">
    <source>
        <dbReference type="Pfam" id="PF03703"/>
    </source>
</evidence>
<keyword evidence="5" id="KW-1185">Reference proteome</keyword>
<sequence>MSAPGEPTGPGEVPVPGQTFWPPQPRRTSPRIVLVDTATFRQARQLVPIAVPALAGIGLGGGRWTVVALVVAITLVSLATAALAWWRFSYLDGPAAVVVTRGLVSRSTRTVPNDRIRGIEIEAPPMHRLLGLVRVRIDAAAGGSSSAGRGAGKDEELLIDGVPRAEGERLRTAVLTKRSRVPVPTADDVDGAPARPDPEPEEEFARFDNRWLLYAPLVGGYLAVPVAAVGALSRIVDEVPDRLLPDVDGPALDPSVVAVLAVVVALVVLAAGAVIGAAVVNWRFRLVRRGGSLIAVRGLLTRRHTELEIDRIRGVAVADGAGMRLVGAARLNGLVTGLGDAQRRGQLLPLGPRAQAEALSRRLVDDPGPLTPHPASARRRRIARAMAAGLLVTVAGAVLTVTSGWWPLLVTGVVLTVLGVPLGLGRYASLGHATGRRSFAVRVGWLVRERAVLERRAVVGWEVKQSWAQRRAGLASVVACVGAGRGGYIAMDMAADDVAAFAVAASEPWAEQLLPVPREPDRAMR</sequence>
<keyword evidence="2" id="KW-0472">Membrane</keyword>
<feature type="compositionally biased region" description="Low complexity" evidence="1">
    <location>
        <begin position="1"/>
        <end position="17"/>
    </location>
</feature>
<dbReference type="OrthoDB" id="4121259at2"/>
<dbReference type="Pfam" id="PF03703">
    <property type="entry name" value="bPH_2"/>
    <property type="match status" value="2"/>
</dbReference>
<feature type="region of interest" description="Disordered" evidence="1">
    <location>
        <begin position="182"/>
        <end position="201"/>
    </location>
</feature>
<feature type="transmembrane region" description="Helical" evidence="2">
    <location>
        <begin position="211"/>
        <end position="236"/>
    </location>
</feature>
<dbReference type="RefSeq" id="WP_091768288.1">
    <property type="nucleotide sequence ID" value="NZ_FNBT01000005.1"/>
</dbReference>
<evidence type="ECO:0000256" key="2">
    <source>
        <dbReference type="SAM" id="Phobius"/>
    </source>
</evidence>
<feature type="domain" description="YdbS-like PH" evidence="3">
    <location>
        <begin position="437"/>
        <end position="498"/>
    </location>
</feature>
<dbReference type="EMBL" id="FNBT01000005">
    <property type="protein sequence ID" value="SDF68192.1"/>
    <property type="molecule type" value="Genomic_DNA"/>
</dbReference>
<feature type="domain" description="YdbS-like PH" evidence="3">
    <location>
        <begin position="85"/>
        <end position="172"/>
    </location>
</feature>
<feature type="region of interest" description="Disordered" evidence="1">
    <location>
        <begin position="1"/>
        <end position="27"/>
    </location>
</feature>
<dbReference type="InterPro" id="IPR005182">
    <property type="entry name" value="YdbS-like_PH"/>
</dbReference>
<keyword evidence="2" id="KW-1133">Transmembrane helix</keyword>
<dbReference type="PANTHER" id="PTHR34473:SF2">
    <property type="entry name" value="UPF0699 TRANSMEMBRANE PROTEIN YDBT"/>
    <property type="match status" value="1"/>
</dbReference>
<evidence type="ECO:0000313" key="5">
    <source>
        <dbReference type="Proteomes" id="UP000199406"/>
    </source>
</evidence>
<feature type="transmembrane region" description="Helical" evidence="2">
    <location>
        <begin position="405"/>
        <end position="428"/>
    </location>
</feature>
<feature type="transmembrane region" description="Helical" evidence="2">
    <location>
        <begin position="256"/>
        <end position="280"/>
    </location>
</feature>
<gene>
    <name evidence="4" type="ORF">SAMN05660662_3056</name>
</gene>
<proteinExistence type="predicted"/>
<evidence type="ECO:0000313" key="4">
    <source>
        <dbReference type="EMBL" id="SDF68192.1"/>
    </source>
</evidence>
<dbReference type="Proteomes" id="UP000199406">
    <property type="component" value="Unassembled WGS sequence"/>
</dbReference>
<dbReference type="PANTHER" id="PTHR34473">
    <property type="entry name" value="UPF0699 TRANSMEMBRANE PROTEIN YDBS"/>
    <property type="match status" value="1"/>
</dbReference>
<accession>A0A1G7N2K1</accession>